<dbReference type="InterPro" id="IPR011006">
    <property type="entry name" value="CheY-like_superfamily"/>
</dbReference>
<dbReference type="InterPro" id="IPR002078">
    <property type="entry name" value="Sigma_54_int"/>
</dbReference>
<dbReference type="PROSITE" id="PS00676">
    <property type="entry name" value="SIGMA54_INTERACT_2"/>
    <property type="match status" value="1"/>
</dbReference>
<dbReference type="PANTHER" id="PTHR32071:SF120">
    <property type="entry name" value="TRANSCRIPTIONAL REGULATOR-RELATED"/>
    <property type="match status" value="1"/>
</dbReference>
<evidence type="ECO:0000256" key="1">
    <source>
        <dbReference type="ARBA" id="ARBA00022741"/>
    </source>
</evidence>
<sequence>MRCLSVIGHIYDDGLCKGLKTHGIFTEFHDVENMQSFNFNIDILLLDLRGVDQTDWAELILNQLNKNTLVLMLVENKQLQVNSIQMLISKYAWDYHTAPFEVDRLTRILGHALGLIRIRLRCAAQANNSLHFPSKTIMCSRVMQALSKQIYRAAPTDIPILIRGESGTGKELIAREIHQKSQRTSGEFVAVNCGSLISGVVQSELFGHEKGAFTGAINRHKGKISQAHGGTLFLDEVGDLPLDQQVNLLRFLQEGTFDAVGGSQPTSVDVRIVAATHIDLDAAIKRGEFRLDLFYRLNGLTLELPPLRDRKEDIISLAEHFCQKYAAEYAVGGCHFSEQAKTAMLEHQWTGNVRELINRIRRAVLLCETGIIQASDLELENSINQSCFARGLKKIKDEVEKNTLIQVMEKHSGKMDVVANDLQISRATLYRLIDKHDIYAIDS</sequence>
<evidence type="ECO:0000256" key="4">
    <source>
        <dbReference type="ARBA" id="ARBA00023163"/>
    </source>
</evidence>
<dbReference type="InterPro" id="IPR045343">
    <property type="entry name" value="VpsR"/>
</dbReference>
<gene>
    <name evidence="6" type="ORF">TUM4630_11400</name>
</gene>
<dbReference type="Gene3D" id="1.10.8.60">
    <property type="match status" value="1"/>
</dbReference>
<dbReference type="Pfam" id="PF25601">
    <property type="entry name" value="AAA_lid_14"/>
    <property type="match status" value="1"/>
</dbReference>
<evidence type="ECO:0000256" key="2">
    <source>
        <dbReference type="ARBA" id="ARBA00022840"/>
    </source>
</evidence>
<dbReference type="InterPro" id="IPR009057">
    <property type="entry name" value="Homeodomain-like_sf"/>
</dbReference>
<dbReference type="Gene3D" id="3.40.50.300">
    <property type="entry name" value="P-loop containing nucleotide triphosphate hydrolases"/>
    <property type="match status" value="1"/>
</dbReference>
<keyword evidence="1" id="KW-0547">Nucleotide-binding</keyword>
<dbReference type="SMART" id="SM00382">
    <property type="entry name" value="AAA"/>
    <property type="match status" value="1"/>
</dbReference>
<keyword evidence="3" id="KW-0805">Transcription regulation</keyword>
<evidence type="ECO:0000259" key="5">
    <source>
        <dbReference type="PROSITE" id="PS50045"/>
    </source>
</evidence>
<dbReference type="SUPFAM" id="SSF52540">
    <property type="entry name" value="P-loop containing nucleoside triphosphate hydrolases"/>
    <property type="match status" value="1"/>
</dbReference>
<dbReference type="Pfam" id="PF20161">
    <property type="entry name" value="VpsR"/>
    <property type="match status" value="1"/>
</dbReference>
<protein>
    <submittedName>
        <fullName evidence="6">Sigma-54-dependent Fis family transcriptional regulator</fullName>
    </submittedName>
</protein>
<comment type="caution">
    <text evidence="6">The sequence shown here is derived from an EMBL/GenBank/DDBJ whole genome shotgun (WGS) entry which is preliminary data.</text>
</comment>
<evidence type="ECO:0000256" key="3">
    <source>
        <dbReference type="ARBA" id="ARBA00023015"/>
    </source>
</evidence>
<dbReference type="Pfam" id="PF00158">
    <property type="entry name" value="Sigma54_activat"/>
    <property type="match status" value="1"/>
</dbReference>
<accession>A0ABQ4PBF1</accession>
<dbReference type="InterPro" id="IPR027417">
    <property type="entry name" value="P-loop_NTPase"/>
</dbReference>
<dbReference type="InterPro" id="IPR058031">
    <property type="entry name" value="AAA_lid_NorR"/>
</dbReference>
<proteinExistence type="predicted"/>
<organism evidence="6 7">
    <name type="scientific">Shewanella algidipiscicola</name>
    <dbReference type="NCBI Taxonomy" id="614070"/>
    <lineage>
        <taxon>Bacteria</taxon>
        <taxon>Pseudomonadati</taxon>
        <taxon>Pseudomonadota</taxon>
        <taxon>Gammaproteobacteria</taxon>
        <taxon>Alteromonadales</taxon>
        <taxon>Shewanellaceae</taxon>
        <taxon>Shewanella</taxon>
    </lineage>
</organism>
<keyword evidence="2" id="KW-0067">ATP-binding</keyword>
<dbReference type="Pfam" id="PF02954">
    <property type="entry name" value="HTH_8"/>
    <property type="match status" value="1"/>
</dbReference>
<dbReference type="CDD" id="cd00009">
    <property type="entry name" value="AAA"/>
    <property type="match status" value="1"/>
</dbReference>
<dbReference type="Gene3D" id="1.10.10.60">
    <property type="entry name" value="Homeodomain-like"/>
    <property type="match status" value="1"/>
</dbReference>
<feature type="domain" description="Sigma-54 factor interaction" evidence="5">
    <location>
        <begin position="136"/>
        <end position="365"/>
    </location>
</feature>
<evidence type="ECO:0000313" key="7">
    <source>
        <dbReference type="Proteomes" id="UP000761574"/>
    </source>
</evidence>
<dbReference type="InterPro" id="IPR002197">
    <property type="entry name" value="HTH_Fis"/>
</dbReference>
<dbReference type="EMBL" id="BPFB01000010">
    <property type="protein sequence ID" value="GIU44811.1"/>
    <property type="molecule type" value="Genomic_DNA"/>
</dbReference>
<evidence type="ECO:0000313" key="6">
    <source>
        <dbReference type="EMBL" id="GIU44811.1"/>
    </source>
</evidence>
<dbReference type="Proteomes" id="UP000761574">
    <property type="component" value="Unassembled WGS sequence"/>
</dbReference>
<dbReference type="SUPFAM" id="SSF52172">
    <property type="entry name" value="CheY-like"/>
    <property type="match status" value="1"/>
</dbReference>
<dbReference type="InterPro" id="IPR003593">
    <property type="entry name" value="AAA+_ATPase"/>
</dbReference>
<reference evidence="6 7" key="1">
    <citation type="submission" date="2021-05" db="EMBL/GenBank/DDBJ databases">
        <title>Molecular characterization for Shewanella algae harboring chromosomal blaOXA-55-like strains isolated from clinical and environment sample.</title>
        <authorList>
            <person name="Ohama Y."/>
            <person name="Aoki K."/>
            <person name="Harada S."/>
            <person name="Moriya K."/>
            <person name="Ishii Y."/>
            <person name="Tateda K."/>
        </authorList>
    </citation>
    <scope>NUCLEOTIDE SEQUENCE [LARGE SCALE GENOMIC DNA]</scope>
    <source>
        <strain evidence="6 7">LMG 23746</strain>
    </source>
</reference>
<dbReference type="PROSITE" id="PS50045">
    <property type="entry name" value="SIGMA54_INTERACT_4"/>
    <property type="match status" value="1"/>
</dbReference>
<name>A0ABQ4PBF1_9GAMM</name>
<dbReference type="PROSITE" id="PS00675">
    <property type="entry name" value="SIGMA54_INTERACT_1"/>
    <property type="match status" value="1"/>
</dbReference>
<keyword evidence="7" id="KW-1185">Reference proteome</keyword>
<dbReference type="PANTHER" id="PTHR32071">
    <property type="entry name" value="TRANSCRIPTIONAL REGULATORY PROTEIN"/>
    <property type="match status" value="1"/>
</dbReference>
<keyword evidence="4" id="KW-0804">Transcription</keyword>
<dbReference type="SUPFAM" id="SSF46689">
    <property type="entry name" value="Homeodomain-like"/>
    <property type="match status" value="1"/>
</dbReference>
<dbReference type="InterPro" id="IPR025662">
    <property type="entry name" value="Sigma_54_int_dom_ATP-bd_1"/>
</dbReference>
<dbReference type="InterPro" id="IPR025943">
    <property type="entry name" value="Sigma_54_int_dom_ATP-bd_2"/>
</dbReference>